<dbReference type="EMBL" id="AP018448">
    <property type="protein sequence ID" value="BBC30507.1"/>
    <property type="molecule type" value="Genomic_DNA"/>
</dbReference>
<organism evidence="3 4">
    <name type="scientific">Streptomyces graminofaciens</name>
    <dbReference type="NCBI Taxonomy" id="68212"/>
    <lineage>
        <taxon>Bacteria</taxon>
        <taxon>Bacillati</taxon>
        <taxon>Actinomycetota</taxon>
        <taxon>Actinomycetes</taxon>
        <taxon>Kitasatosporales</taxon>
        <taxon>Streptomycetaceae</taxon>
        <taxon>Streptomyces</taxon>
    </lineage>
</organism>
<gene>
    <name evidence="3" type="ORF">SGFS_018010</name>
</gene>
<dbReference type="InterPro" id="IPR014710">
    <property type="entry name" value="RmlC-like_jellyroll"/>
</dbReference>
<dbReference type="InterPro" id="IPR008579">
    <property type="entry name" value="UGlyAH_Cupin_dom"/>
</dbReference>
<evidence type="ECO:0000259" key="2">
    <source>
        <dbReference type="Pfam" id="PF05899"/>
    </source>
</evidence>
<dbReference type="PANTHER" id="PTHR40943">
    <property type="entry name" value="CYTOPLASMIC PROTEIN-RELATED"/>
    <property type="match status" value="1"/>
</dbReference>
<proteinExistence type="predicted"/>
<evidence type="ECO:0000256" key="1">
    <source>
        <dbReference type="SAM" id="MobiDB-lite"/>
    </source>
</evidence>
<evidence type="ECO:0000313" key="4">
    <source>
        <dbReference type="Proteomes" id="UP001321542"/>
    </source>
</evidence>
<dbReference type="PANTHER" id="PTHR40943:SF1">
    <property type="entry name" value="CYTOPLASMIC PROTEIN"/>
    <property type="match status" value="1"/>
</dbReference>
<reference evidence="3 4" key="2">
    <citation type="journal article" date="2023" name="ChemBioChem">
        <title>Acyltransferase Domain Exchange between Two Independent Type I Polyketide Synthases in the Same Producer Strain of Macrolide Antibiotics.</title>
        <authorList>
            <person name="Kudo F."/>
            <person name="Kishikawa K."/>
            <person name="Tsuboi K."/>
            <person name="Kido T."/>
            <person name="Usui T."/>
            <person name="Hashimoto J."/>
            <person name="Shin-Ya K."/>
            <person name="Miyanaga A."/>
            <person name="Eguchi T."/>
        </authorList>
    </citation>
    <scope>NUCLEOTIDE SEQUENCE [LARGE SCALE GENOMIC DNA]</scope>
    <source>
        <strain evidence="3 4">A-8890</strain>
    </source>
</reference>
<dbReference type="Gene3D" id="2.60.120.10">
    <property type="entry name" value="Jelly Rolls"/>
    <property type="match status" value="1"/>
</dbReference>
<accession>A0ABM7F3Y9</accession>
<sequence>MSKPSAMSAQATTPLETWQPEGVTIRSGDPAGRGFTLFEDYSDGARGTGFFECDPAVTEYTLEYNEFIYVIEGEARIVLDDGSAVEVGPGDCAFLPKGHLSTWTFKTKFKEFWVLCD</sequence>
<evidence type="ECO:0000313" key="3">
    <source>
        <dbReference type="EMBL" id="BBC30507.1"/>
    </source>
</evidence>
<feature type="region of interest" description="Disordered" evidence="1">
    <location>
        <begin position="1"/>
        <end position="23"/>
    </location>
</feature>
<dbReference type="Proteomes" id="UP001321542">
    <property type="component" value="Chromosome"/>
</dbReference>
<dbReference type="SUPFAM" id="SSF51182">
    <property type="entry name" value="RmlC-like cupins"/>
    <property type="match status" value="1"/>
</dbReference>
<feature type="compositionally biased region" description="Polar residues" evidence="1">
    <location>
        <begin position="1"/>
        <end position="16"/>
    </location>
</feature>
<protein>
    <recommendedName>
        <fullName evidence="2">(S)-ureidoglycine aminohydrolase cupin domain-containing protein</fullName>
    </recommendedName>
</protein>
<dbReference type="InterPro" id="IPR011051">
    <property type="entry name" value="RmlC_Cupin_sf"/>
</dbReference>
<feature type="domain" description="(S)-ureidoglycine aminohydrolase cupin" evidence="2">
    <location>
        <begin position="43"/>
        <end position="109"/>
    </location>
</feature>
<dbReference type="Pfam" id="PF05899">
    <property type="entry name" value="Cupin_3"/>
    <property type="match status" value="1"/>
</dbReference>
<reference evidence="3 4" key="1">
    <citation type="journal article" date="2010" name="ChemBioChem">
        <title>Cloning and characterization of the biosynthetic gene cluster of 16-membered macrolide antibiotic FD-891: involvement of a dual functional cytochrome P450 monooxygenase catalyzing epoxidation and hydroxylation.</title>
        <authorList>
            <person name="Kudo F."/>
            <person name="Motegi A."/>
            <person name="Mizoue K."/>
            <person name="Eguchi T."/>
        </authorList>
    </citation>
    <scope>NUCLEOTIDE SEQUENCE [LARGE SCALE GENOMIC DNA]</scope>
    <source>
        <strain evidence="3 4">A-8890</strain>
    </source>
</reference>
<keyword evidence="4" id="KW-1185">Reference proteome</keyword>
<name>A0ABM7F3Y9_9ACTN</name>